<sequence>MSKSKQSMGPRREKRTQAPQTHHDASLLRQQIDSISAQAPRYLFRLWSSSFGGDARLNSTERVIPHAFLDNNVDARRTIHHLGREQIVYLATMHMRGDLVPTVFSSWTQSLPDVFTWRLTNSHQSLDFPDDYIAVVDTTMLDPRNVYEYLIYGVVEGPGYKAIPCKEFAHSLKVNGTNFRQRNEDHHPELVVTASQVAKLYGSTFEAAIMSHLLAARPASPAVTSMLASKIAQLHLPDDWLRDADPMRSGANVIEVAKGEEKGGEGVAVRASAASESRTAADIDKICAQKAGEQNVGGEEADAASDGHAHARRMKRMMEELYIDMIGWRPHELPQPTQK</sequence>
<evidence type="ECO:0000256" key="1">
    <source>
        <dbReference type="SAM" id="MobiDB-lite"/>
    </source>
</evidence>
<dbReference type="InterPro" id="IPR056009">
    <property type="entry name" value="DUF7587"/>
</dbReference>
<proteinExistence type="predicted"/>
<dbReference type="Pfam" id="PF24494">
    <property type="entry name" value="DUF7587"/>
    <property type="match status" value="1"/>
</dbReference>
<evidence type="ECO:0000313" key="4">
    <source>
        <dbReference type="Proteomes" id="UP000799436"/>
    </source>
</evidence>
<gene>
    <name evidence="3" type="ORF">EJ03DRAFT_351977</name>
</gene>
<evidence type="ECO:0000313" key="3">
    <source>
        <dbReference type="EMBL" id="KAF2768610.1"/>
    </source>
</evidence>
<dbReference type="Proteomes" id="UP000799436">
    <property type="component" value="Unassembled WGS sequence"/>
</dbReference>
<protein>
    <recommendedName>
        <fullName evidence="2">DUF7587 domain-containing protein</fullName>
    </recommendedName>
</protein>
<dbReference type="OrthoDB" id="5295996at2759"/>
<dbReference type="EMBL" id="ML995842">
    <property type="protein sequence ID" value="KAF2768610.1"/>
    <property type="molecule type" value="Genomic_DNA"/>
</dbReference>
<name>A0A6G1L7K2_9PEZI</name>
<organism evidence="3 4">
    <name type="scientific">Teratosphaeria nubilosa</name>
    <dbReference type="NCBI Taxonomy" id="161662"/>
    <lineage>
        <taxon>Eukaryota</taxon>
        <taxon>Fungi</taxon>
        <taxon>Dikarya</taxon>
        <taxon>Ascomycota</taxon>
        <taxon>Pezizomycotina</taxon>
        <taxon>Dothideomycetes</taxon>
        <taxon>Dothideomycetidae</taxon>
        <taxon>Mycosphaerellales</taxon>
        <taxon>Teratosphaeriaceae</taxon>
        <taxon>Teratosphaeria</taxon>
    </lineage>
</organism>
<reference evidence="3" key="1">
    <citation type="journal article" date="2020" name="Stud. Mycol.">
        <title>101 Dothideomycetes genomes: a test case for predicting lifestyles and emergence of pathogens.</title>
        <authorList>
            <person name="Haridas S."/>
            <person name="Albert R."/>
            <person name="Binder M."/>
            <person name="Bloem J."/>
            <person name="Labutti K."/>
            <person name="Salamov A."/>
            <person name="Andreopoulos B."/>
            <person name="Baker S."/>
            <person name="Barry K."/>
            <person name="Bills G."/>
            <person name="Bluhm B."/>
            <person name="Cannon C."/>
            <person name="Castanera R."/>
            <person name="Culley D."/>
            <person name="Daum C."/>
            <person name="Ezra D."/>
            <person name="Gonzalez J."/>
            <person name="Henrissat B."/>
            <person name="Kuo A."/>
            <person name="Liang C."/>
            <person name="Lipzen A."/>
            <person name="Lutzoni F."/>
            <person name="Magnuson J."/>
            <person name="Mondo S."/>
            <person name="Nolan M."/>
            <person name="Ohm R."/>
            <person name="Pangilinan J."/>
            <person name="Park H.-J."/>
            <person name="Ramirez L."/>
            <person name="Alfaro M."/>
            <person name="Sun H."/>
            <person name="Tritt A."/>
            <person name="Yoshinaga Y."/>
            <person name="Zwiers L.-H."/>
            <person name="Turgeon B."/>
            <person name="Goodwin S."/>
            <person name="Spatafora J."/>
            <person name="Crous P."/>
            <person name="Grigoriev I."/>
        </authorList>
    </citation>
    <scope>NUCLEOTIDE SEQUENCE</scope>
    <source>
        <strain evidence="3">CBS 116005</strain>
    </source>
</reference>
<dbReference type="AlphaFoldDB" id="A0A6G1L7K2"/>
<accession>A0A6G1L7K2</accession>
<feature type="domain" description="DUF7587" evidence="2">
    <location>
        <begin position="39"/>
        <end position="148"/>
    </location>
</feature>
<keyword evidence="4" id="KW-1185">Reference proteome</keyword>
<evidence type="ECO:0000259" key="2">
    <source>
        <dbReference type="Pfam" id="PF24494"/>
    </source>
</evidence>
<feature type="region of interest" description="Disordered" evidence="1">
    <location>
        <begin position="1"/>
        <end position="26"/>
    </location>
</feature>